<protein>
    <recommendedName>
        <fullName evidence="12">Creatinase/aminopeptidase</fullName>
    </recommendedName>
</protein>
<evidence type="ECO:0000259" key="8">
    <source>
        <dbReference type="Pfam" id="PF01321"/>
    </source>
</evidence>
<feature type="compositionally biased region" description="Basic and acidic residues" evidence="6">
    <location>
        <begin position="85"/>
        <end position="103"/>
    </location>
</feature>
<dbReference type="SUPFAM" id="SSF53092">
    <property type="entry name" value="Creatinase/prolidase N-terminal domain"/>
    <property type="match status" value="1"/>
</dbReference>
<reference evidence="10 11" key="1">
    <citation type="submission" date="2018-02" db="EMBL/GenBank/DDBJ databases">
        <title>Genome sequence of the basidiomycete white-rot fungus Phlebia centrifuga.</title>
        <authorList>
            <person name="Granchi Z."/>
            <person name="Peng M."/>
            <person name="de Vries R.P."/>
            <person name="Hilden K."/>
            <person name="Makela M.R."/>
            <person name="Grigoriev I."/>
            <person name="Riley R."/>
        </authorList>
    </citation>
    <scope>NUCLEOTIDE SEQUENCE [LARGE SCALE GENOMIC DNA]</scope>
    <source>
        <strain evidence="10 11">FBCC195</strain>
    </source>
</reference>
<evidence type="ECO:0000259" key="9">
    <source>
        <dbReference type="Pfam" id="PF16188"/>
    </source>
</evidence>
<dbReference type="OrthoDB" id="9995434at2759"/>
<dbReference type="InterPro" id="IPR036005">
    <property type="entry name" value="Creatinase/aminopeptidase-like"/>
</dbReference>
<dbReference type="Gene3D" id="3.40.350.10">
    <property type="entry name" value="Creatinase/prolidase N-terminal domain"/>
    <property type="match status" value="2"/>
</dbReference>
<organism evidence="10 11">
    <name type="scientific">Hermanssonia centrifuga</name>
    <dbReference type="NCBI Taxonomy" id="98765"/>
    <lineage>
        <taxon>Eukaryota</taxon>
        <taxon>Fungi</taxon>
        <taxon>Dikarya</taxon>
        <taxon>Basidiomycota</taxon>
        <taxon>Agaricomycotina</taxon>
        <taxon>Agaricomycetes</taxon>
        <taxon>Polyporales</taxon>
        <taxon>Meruliaceae</taxon>
        <taxon>Hermanssonia</taxon>
    </lineage>
</organism>
<feature type="compositionally biased region" description="Basic and acidic residues" evidence="6">
    <location>
        <begin position="126"/>
        <end position="147"/>
    </location>
</feature>
<evidence type="ECO:0000256" key="3">
    <source>
        <dbReference type="ARBA" id="ARBA00022723"/>
    </source>
</evidence>
<dbReference type="Pfam" id="PF16189">
    <property type="entry name" value="Creatinase_N_2"/>
    <property type="match status" value="1"/>
</dbReference>
<dbReference type="InterPro" id="IPR033740">
    <property type="entry name" value="Pept_M24B"/>
</dbReference>
<keyword evidence="4" id="KW-0378">Hydrolase</keyword>
<dbReference type="Pfam" id="PF16188">
    <property type="entry name" value="Peptidase_M24_C"/>
    <property type="match status" value="1"/>
</dbReference>
<feature type="domain" description="Creatinase N-terminal" evidence="8">
    <location>
        <begin position="304"/>
        <end position="394"/>
    </location>
</feature>
<evidence type="ECO:0000313" key="11">
    <source>
        <dbReference type="Proteomes" id="UP000186601"/>
    </source>
</evidence>
<comment type="cofactor">
    <cofactor evidence="1">
        <name>Mn(2+)</name>
        <dbReference type="ChEBI" id="CHEBI:29035"/>
    </cofactor>
</comment>
<sequence length="892" mass="100529">MAPPPPPPPPPPLCIPFISKKKTRRLTYTEGNGTESFNSQRSSIDRLERAGSYSPTATLTSRAEKLTFSTDTESYYDAPRNFNQAREDRPVLKRANTTKEKPTPKAITNNGGGSRKWGYGYGWGIGKKDKEKERDRQMDVQQAREETLDLAMDSSQETRPPMYQSPRGSADTYHSNPHSDHSSPRSHPRSHPRSNPTASPRSNPAGPESIHPRSASLSYTDAMPNNHSRSNHSRSNTTGSNATQTTANTKQSSKVSNNLARRPTLYPSESSSTLVGSALERKMNDVDSVIPSEDAHGSEYVAINDKRREWISGFTGSAGVAVVSKTSAYLVTDSRYWLQAQRQIDRNWLLVAAGSVDGPKDWIEWLVDRASECRIGIDARMLSHEKAVLLNNQLAPKRSKLYYPPQNFVDLIWKDKPSRSREPVFVQPLKFTGMEAGAKIAQLRQWIQSQPPTLPSYTKRDAIAGDKQVCTLLSSLSSIAWLLNLRGDDIPFNPVFHSYLFVSAEQAILFIEPAKVSAEVDDYLASIGVQRQEYNAVWTFLRQKSWGEGRVIICPQTSYAISLMLTSLRYTVLPPIIEEWKAVKNQTEVEGMKAAYIRDGVAYVRWLAWLEYKMSQGYDITEYEAAWRLTEFRRMGKYYMGLAYENISATGKNAALPHYTPHKSDEIMIRRDAPYLNDSGGQYRDGTCDTTRTIHFGRPTAEQCEAFTRVLQGHIAIDSAIFPEGTNGAQLDILARKALWQDGLNYMHGTGHGFGSYLNVHEGPHGFSSQVPLVPGHVITNEPGYYKEDAWGMRIESALFVKRIKTKGEFNGDIWLGFERLTCVPIQTKMIKDSMLSKEERQWLKDHNRRCLEKLEPYLREDKRALKWLRREAERSIGLASPGPGGISIDWD</sequence>
<evidence type="ECO:0000313" key="10">
    <source>
        <dbReference type="EMBL" id="PSS06533.1"/>
    </source>
</evidence>
<dbReference type="Pfam" id="PF00557">
    <property type="entry name" value="Peptidase_M24"/>
    <property type="match status" value="1"/>
</dbReference>
<dbReference type="SUPFAM" id="SSF55920">
    <property type="entry name" value="Creatinase/aminopeptidase"/>
    <property type="match status" value="1"/>
</dbReference>
<dbReference type="AlphaFoldDB" id="A0A2R6QEG6"/>
<keyword evidence="11" id="KW-1185">Reference proteome</keyword>
<dbReference type="InterPro" id="IPR000587">
    <property type="entry name" value="Creatinase_N"/>
</dbReference>
<feature type="compositionally biased region" description="Polar residues" evidence="6">
    <location>
        <begin position="242"/>
        <end position="259"/>
    </location>
</feature>
<dbReference type="EMBL" id="MLYV02000361">
    <property type="protein sequence ID" value="PSS06533.1"/>
    <property type="molecule type" value="Genomic_DNA"/>
</dbReference>
<comment type="similarity">
    <text evidence="2">Belongs to the peptidase M24B family.</text>
</comment>
<feature type="domain" description="Peptidase M24 C-terminal" evidence="9">
    <location>
        <begin position="815"/>
        <end position="874"/>
    </location>
</feature>
<dbReference type="Gene3D" id="3.90.230.10">
    <property type="entry name" value="Creatinase/methionine aminopeptidase superfamily"/>
    <property type="match status" value="1"/>
</dbReference>
<comment type="caution">
    <text evidence="10">The sequence shown here is derived from an EMBL/GenBank/DDBJ whole genome shotgun (WGS) entry which is preliminary data.</text>
</comment>
<accession>A0A2R6QEG6</accession>
<evidence type="ECO:0008006" key="12">
    <source>
        <dbReference type="Google" id="ProtNLM"/>
    </source>
</evidence>
<dbReference type="FunFam" id="3.90.230.10:FF:000007">
    <property type="entry name" value="Xaa-Pro aminopeptidase P"/>
    <property type="match status" value="1"/>
</dbReference>
<dbReference type="PANTHER" id="PTHR43763:SF17">
    <property type="entry name" value="AMINOPEPTIDASE P, CYTOPLASMIC-RELATED"/>
    <property type="match status" value="1"/>
</dbReference>
<feature type="compositionally biased region" description="Gly residues" evidence="6">
    <location>
        <begin position="110"/>
        <end position="125"/>
    </location>
</feature>
<dbReference type="InterPro" id="IPR050422">
    <property type="entry name" value="X-Pro_aminopeptidase_P"/>
</dbReference>
<name>A0A2R6QEG6_9APHY</name>
<dbReference type="GO" id="GO:0070006">
    <property type="term" value="F:metalloaminopeptidase activity"/>
    <property type="evidence" value="ECO:0007669"/>
    <property type="project" value="InterPro"/>
</dbReference>
<evidence type="ECO:0000259" key="7">
    <source>
        <dbReference type="Pfam" id="PF00557"/>
    </source>
</evidence>
<dbReference type="Proteomes" id="UP000186601">
    <property type="component" value="Unassembled WGS sequence"/>
</dbReference>
<dbReference type="PANTHER" id="PTHR43763">
    <property type="entry name" value="XAA-PRO AMINOPEPTIDASE 1"/>
    <property type="match status" value="1"/>
</dbReference>
<dbReference type="InterPro" id="IPR032416">
    <property type="entry name" value="Peptidase_M24_C"/>
</dbReference>
<evidence type="ECO:0000256" key="2">
    <source>
        <dbReference type="ARBA" id="ARBA00008766"/>
    </source>
</evidence>
<dbReference type="STRING" id="98765.A0A2R6QEG6"/>
<dbReference type="Pfam" id="PF01321">
    <property type="entry name" value="Creatinase_N"/>
    <property type="match status" value="1"/>
</dbReference>
<dbReference type="InterPro" id="IPR000994">
    <property type="entry name" value="Pept_M24"/>
</dbReference>
<evidence type="ECO:0000256" key="5">
    <source>
        <dbReference type="ARBA" id="ARBA00023211"/>
    </source>
</evidence>
<feature type="compositionally biased region" description="Low complexity" evidence="6">
    <location>
        <begin position="225"/>
        <end position="241"/>
    </location>
</feature>
<gene>
    <name evidence="10" type="ORF">PHLCEN_2v3663</name>
</gene>
<proteinExistence type="inferred from homology"/>
<dbReference type="CDD" id="cd01085">
    <property type="entry name" value="APP"/>
    <property type="match status" value="1"/>
</dbReference>
<dbReference type="InterPro" id="IPR029149">
    <property type="entry name" value="Creatin/AminoP/Spt16_N"/>
</dbReference>
<keyword evidence="3" id="KW-0479">Metal-binding</keyword>
<feature type="domain" description="Peptidase M24" evidence="7">
    <location>
        <begin position="590"/>
        <end position="802"/>
    </location>
</feature>
<dbReference type="GO" id="GO:0005737">
    <property type="term" value="C:cytoplasm"/>
    <property type="evidence" value="ECO:0007669"/>
    <property type="project" value="UniProtKB-ARBA"/>
</dbReference>
<evidence type="ECO:0000256" key="6">
    <source>
        <dbReference type="SAM" id="MobiDB-lite"/>
    </source>
</evidence>
<dbReference type="GO" id="GO:0046872">
    <property type="term" value="F:metal ion binding"/>
    <property type="evidence" value="ECO:0007669"/>
    <property type="project" value="UniProtKB-KW"/>
</dbReference>
<feature type="region of interest" description="Disordered" evidence="6">
    <location>
        <begin position="71"/>
        <end position="272"/>
    </location>
</feature>
<keyword evidence="5" id="KW-0464">Manganese</keyword>
<evidence type="ECO:0000256" key="1">
    <source>
        <dbReference type="ARBA" id="ARBA00001936"/>
    </source>
</evidence>
<evidence type="ECO:0000256" key="4">
    <source>
        <dbReference type="ARBA" id="ARBA00022801"/>
    </source>
</evidence>